<proteinExistence type="predicted"/>
<dbReference type="SUPFAM" id="SSF53335">
    <property type="entry name" value="S-adenosyl-L-methionine-dependent methyltransferases"/>
    <property type="match status" value="1"/>
</dbReference>
<dbReference type="GO" id="GO:0032259">
    <property type="term" value="P:methylation"/>
    <property type="evidence" value="ECO:0007669"/>
    <property type="project" value="UniProtKB-KW"/>
</dbReference>
<dbReference type="InterPro" id="IPR041698">
    <property type="entry name" value="Methyltransf_25"/>
</dbReference>
<accession>A0ABW0C4A6</accession>
<evidence type="ECO:0000256" key="1">
    <source>
        <dbReference type="ARBA" id="ARBA00022679"/>
    </source>
</evidence>
<dbReference type="EC" id="2.1.1.64" evidence="3"/>
<dbReference type="GO" id="GO:0061542">
    <property type="term" value="F:3-demethylubiquinol 3-O-methyltransferase activity"/>
    <property type="evidence" value="ECO:0007669"/>
    <property type="project" value="UniProtKB-EC"/>
</dbReference>
<dbReference type="GO" id="GO:0102208">
    <property type="term" value="F:2-polyprenyl-6-hydroxyphenol methylase activity"/>
    <property type="evidence" value="ECO:0007669"/>
    <property type="project" value="UniProtKB-EC"/>
</dbReference>
<dbReference type="PANTHER" id="PTHR43861">
    <property type="entry name" value="TRANS-ACONITATE 2-METHYLTRANSFERASE-RELATED"/>
    <property type="match status" value="1"/>
</dbReference>
<comment type="caution">
    <text evidence="3">The sequence shown here is derived from an EMBL/GenBank/DDBJ whole genome shotgun (WGS) entry which is preliminary data.</text>
</comment>
<dbReference type="EMBL" id="JBHSLA010000002">
    <property type="protein sequence ID" value="MFC5194893.1"/>
    <property type="molecule type" value="Genomic_DNA"/>
</dbReference>
<sequence length="197" mass="22264">MKEFWNERYANEEFIYGTEPNVFFKQQLDKLNPGKILLPAEGEGRNAVYAASQGWEVKAFDMSIKGQEKALQLAEKKSVNISYDVTGVQEFQSNEKFDAVGLSFAHFPADIRKQAHQHVLGFLKIGGQVIFEAFAKSQLEHTSGGPKNIDMLFSIDEVKDEFPQLEFEILKALTIELAEGEHHKGKAEVIRFLGVKK</sequence>
<organism evidence="3 4">
    <name type="scientific">Bizionia hallyeonensis</name>
    <dbReference type="NCBI Taxonomy" id="1123757"/>
    <lineage>
        <taxon>Bacteria</taxon>
        <taxon>Pseudomonadati</taxon>
        <taxon>Bacteroidota</taxon>
        <taxon>Flavobacteriia</taxon>
        <taxon>Flavobacteriales</taxon>
        <taxon>Flavobacteriaceae</taxon>
        <taxon>Bizionia</taxon>
    </lineage>
</organism>
<evidence type="ECO:0000313" key="3">
    <source>
        <dbReference type="EMBL" id="MFC5194893.1"/>
    </source>
</evidence>
<keyword evidence="1 3" id="KW-0808">Transferase</keyword>
<protein>
    <submittedName>
        <fullName evidence="3">Class I SAM-dependent methyltransferase</fullName>
        <ecNumber evidence="3">2.1.1.222</ecNumber>
        <ecNumber evidence="3">2.1.1.64</ecNumber>
    </submittedName>
</protein>
<dbReference type="EC" id="2.1.1.222" evidence="3"/>
<evidence type="ECO:0000259" key="2">
    <source>
        <dbReference type="Pfam" id="PF13649"/>
    </source>
</evidence>
<dbReference type="RefSeq" id="WP_376859341.1">
    <property type="nucleotide sequence ID" value="NZ_JBHSLA010000002.1"/>
</dbReference>
<evidence type="ECO:0000313" key="4">
    <source>
        <dbReference type="Proteomes" id="UP001596162"/>
    </source>
</evidence>
<dbReference type="Proteomes" id="UP001596162">
    <property type="component" value="Unassembled WGS sequence"/>
</dbReference>
<dbReference type="Gene3D" id="3.40.50.150">
    <property type="entry name" value="Vaccinia Virus protein VP39"/>
    <property type="match status" value="1"/>
</dbReference>
<gene>
    <name evidence="3" type="ORF">ACFPH8_06090</name>
</gene>
<dbReference type="PANTHER" id="PTHR43861:SF3">
    <property type="entry name" value="PUTATIVE (AFU_ORTHOLOGUE AFUA_2G14390)-RELATED"/>
    <property type="match status" value="1"/>
</dbReference>
<dbReference type="Pfam" id="PF13649">
    <property type="entry name" value="Methyltransf_25"/>
    <property type="match status" value="1"/>
</dbReference>
<dbReference type="InterPro" id="IPR029063">
    <property type="entry name" value="SAM-dependent_MTases_sf"/>
</dbReference>
<keyword evidence="3" id="KW-0489">Methyltransferase</keyword>
<name>A0ABW0C4A6_9FLAO</name>
<feature type="domain" description="Methyltransferase" evidence="2">
    <location>
        <begin position="40"/>
        <end position="127"/>
    </location>
</feature>
<reference evidence="4" key="1">
    <citation type="journal article" date="2019" name="Int. J. Syst. Evol. Microbiol.">
        <title>The Global Catalogue of Microorganisms (GCM) 10K type strain sequencing project: providing services to taxonomists for standard genome sequencing and annotation.</title>
        <authorList>
            <consortium name="The Broad Institute Genomics Platform"/>
            <consortium name="The Broad Institute Genome Sequencing Center for Infectious Disease"/>
            <person name="Wu L."/>
            <person name="Ma J."/>
        </authorList>
    </citation>
    <scope>NUCLEOTIDE SEQUENCE [LARGE SCALE GENOMIC DNA]</scope>
    <source>
        <strain evidence="4">JCM 17978</strain>
    </source>
</reference>
<keyword evidence="4" id="KW-1185">Reference proteome</keyword>